<dbReference type="SUPFAM" id="SSF54736">
    <property type="entry name" value="ClpS-like"/>
    <property type="match status" value="1"/>
</dbReference>
<dbReference type="HOGENOM" id="CLU_134358_2_1_6"/>
<dbReference type="AlphaFoldDB" id="A0A0B4XPK9"/>
<dbReference type="InterPro" id="IPR003769">
    <property type="entry name" value="ClpS_core"/>
</dbReference>
<dbReference type="Pfam" id="PF02617">
    <property type="entry name" value="ClpS"/>
    <property type="match status" value="1"/>
</dbReference>
<dbReference type="STRING" id="391936.S7S_08940"/>
<dbReference type="InterPro" id="IPR022935">
    <property type="entry name" value="ClpS"/>
</dbReference>
<evidence type="ECO:0000313" key="5">
    <source>
        <dbReference type="Proteomes" id="UP000006764"/>
    </source>
</evidence>
<dbReference type="NCBIfam" id="NF000672">
    <property type="entry name" value="PRK00033.1-5"/>
    <property type="match status" value="1"/>
</dbReference>
<protein>
    <recommendedName>
        <fullName evidence="1">ATP-dependent Clp protease adapter protein ClpS</fullName>
    </recommendedName>
</protein>
<dbReference type="NCBIfam" id="NF000670">
    <property type="entry name" value="PRK00033.1-3"/>
    <property type="match status" value="1"/>
</dbReference>
<dbReference type="InterPro" id="IPR014719">
    <property type="entry name" value="Ribosomal_bL12_C/ClpS-like"/>
</dbReference>
<evidence type="ECO:0000313" key="4">
    <source>
        <dbReference type="EMBL" id="AJD48202.1"/>
    </source>
</evidence>
<name>A0A0B4XPK9_9GAMM</name>
<dbReference type="Proteomes" id="UP000006764">
    <property type="component" value="Chromosome"/>
</dbReference>
<comment type="subunit">
    <text evidence="1">Binds to the N-terminal domain of the chaperone ClpA.</text>
</comment>
<evidence type="ECO:0000259" key="3">
    <source>
        <dbReference type="Pfam" id="PF02617"/>
    </source>
</evidence>
<accession>A0A0B4XPK9</accession>
<dbReference type="Gene3D" id="3.30.1390.10">
    <property type="match status" value="1"/>
</dbReference>
<keyword evidence="5" id="KW-1185">Reference proteome</keyword>
<gene>
    <name evidence="1" type="primary">clpS</name>
    <name evidence="4" type="ORF">S7S_08940</name>
</gene>
<dbReference type="PANTHER" id="PTHR33473">
    <property type="entry name" value="ATP-DEPENDENT CLP PROTEASE ADAPTER PROTEIN CLPS1, CHLOROPLASTIC"/>
    <property type="match status" value="1"/>
</dbReference>
<dbReference type="EMBL" id="CP004387">
    <property type="protein sequence ID" value="AJD48202.1"/>
    <property type="molecule type" value="Genomic_DNA"/>
</dbReference>
<dbReference type="PANTHER" id="PTHR33473:SF19">
    <property type="entry name" value="ATP-DEPENDENT CLP PROTEASE ADAPTER PROTEIN CLPS"/>
    <property type="match status" value="1"/>
</dbReference>
<comment type="similarity">
    <text evidence="1">Belongs to the ClpS family.</text>
</comment>
<dbReference type="OrthoDB" id="9796121at2"/>
<dbReference type="GO" id="GO:0030163">
    <property type="term" value="P:protein catabolic process"/>
    <property type="evidence" value="ECO:0007669"/>
    <property type="project" value="InterPro"/>
</dbReference>
<feature type="compositionally biased region" description="Basic and acidic residues" evidence="2">
    <location>
        <begin position="23"/>
        <end position="34"/>
    </location>
</feature>
<evidence type="ECO:0000256" key="1">
    <source>
        <dbReference type="HAMAP-Rule" id="MF_00302"/>
    </source>
</evidence>
<dbReference type="HAMAP" id="MF_00302">
    <property type="entry name" value="ClpS"/>
    <property type="match status" value="1"/>
</dbReference>
<proteinExistence type="inferred from homology"/>
<dbReference type="GO" id="GO:0006508">
    <property type="term" value="P:proteolysis"/>
    <property type="evidence" value="ECO:0007669"/>
    <property type="project" value="UniProtKB-UniRule"/>
</dbReference>
<comment type="function">
    <text evidence="1">Involved in the modulation of the specificity of the ClpAP-mediated ATP-dependent protein degradation.</text>
</comment>
<feature type="region of interest" description="Disordered" evidence="2">
    <location>
        <begin position="1"/>
        <end position="34"/>
    </location>
</feature>
<evidence type="ECO:0000256" key="2">
    <source>
        <dbReference type="SAM" id="MobiDB-lite"/>
    </source>
</evidence>
<dbReference type="NCBIfam" id="NF000669">
    <property type="entry name" value="PRK00033.1-2"/>
    <property type="match status" value="1"/>
</dbReference>
<feature type="domain" description="Adaptor protein ClpS core" evidence="3">
    <location>
        <begin position="39"/>
        <end position="118"/>
    </location>
</feature>
<organism evidence="4 5">
    <name type="scientific">Isoalcanivorax pacificus W11-5</name>
    <dbReference type="NCBI Taxonomy" id="391936"/>
    <lineage>
        <taxon>Bacteria</taxon>
        <taxon>Pseudomonadati</taxon>
        <taxon>Pseudomonadota</taxon>
        <taxon>Gammaproteobacteria</taxon>
        <taxon>Oceanospirillales</taxon>
        <taxon>Alcanivoracaceae</taxon>
        <taxon>Isoalcanivorax</taxon>
    </lineage>
</organism>
<dbReference type="FunFam" id="3.30.1390.10:FF:000002">
    <property type="entry name" value="ATP-dependent Clp protease adapter protein ClpS"/>
    <property type="match status" value="1"/>
</dbReference>
<feature type="compositionally biased region" description="Polar residues" evidence="2">
    <location>
        <begin position="1"/>
        <end position="12"/>
    </location>
</feature>
<reference evidence="4 5" key="1">
    <citation type="journal article" date="2012" name="J. Bacteriol.">
        <title>Genome sequence of an alkane-degrading bacterium, Alcanivorax pacificus type strain W11-5, isolated from deep sea sediment.</title>
        <authorList>
            <person name="Lai Q."/>
            <person name="Shao Z."/>
        </authorList>
    </citation>
    <scope>NUCLEOTIDE SEQUENCE [LARGE SCALE GENOMIC DNA]</scope>
    <source>
        <strain evidence="4 5">W11-5</strain>
    </source>
</reference>
<sequence length="122" mass="13669">MNLHITRQSGSSPKEPPGAPSQPDRHGDLAVEEAKPKLKPPAMYKVLMLNDDYTPMDFVVEVLEVFFAMDREKATRIMLTVHTEGRAVCGVFTRDVAETKAAQVVDYARENQHPLMCQVEQA</sequence>
<dbReference type="KEGG" id="apac:S7S_08940"/>
<dbReference type="RefSeq" id="WP_082027795.1">
    <property type="nucleotide sequence ID" value="NZ_CP004387.1"/>
</dbReference>